<protein>
    <submittedName>
        <fullName evidence="1">Uncharacterized protein</fullName>
    </submittedName>
</protein>
<name>A0AAI9ZXP7_9PEZI</name>
<sequence length="197" mass="21793">MLLLLVLPGTSRSSRCSGIFNGFVNSTSRSTLLHQPPGACATRGSPRVGEHSPHSFFPGRQSLFFFWILAFSEPRDLGKPYRGRSSVFGVAIFPPHAMRQLRNRHAFALTYECAFMSCLPTHQPSVVLEQNAAALDIHPPLGHGHDSWWRLLVRSPLASRPGMPCVGNLSKTNRPAHLRHWAQGSSLLCYFGPSLSH</sequence>
<reference evidence="1" key="1">
    <citation type="submission" date="2021-06" db="EMBL/GenBank/DDBJ databases">
        <title>Comparative genomics, transcriptomics and evolutionary studies reveal genomic signatures of adaptation to plant cell wall in hemibiotrophic fungi.</title>
        <authorList>
            <consortium name="DOE Joint Genome Institute"/>
            <person name="Baroncelli R."/>
            <person name="Diaz J.F."/>
            <person name="Benocci T."/>
            <person name="Peng M."/>
            <person name="Battaglia E."/>
            <person name="Haridas S."/>
            <person name="Andreopoulos W."/>
            <person name="Labutti K."/>
            <person name="Pangilinan J."/>
            <person name="Floch G.L."/>
            <person name="Makela M.R."/>
            <person name="Henrissat B."/>
            <person name="Grigoriev I.V."/>
            <person name="Crouch J.A."/>
            <person name="De Vries R.P."/>
            <person name="Sukno S.A."/>
            <person name="Thon M.R."/>
        </authorList>
    </citation>
    <scope>NUCLEOTIDE SEQUENCE</scope>
    <source>
        <strain evidence="1">CBS 102054</strain>
    </source>
</reference>
<accession>A0AAI9ZXP7</accession>
<keyword evidence="2" id="KW-1185">Reference proteome</keyword>
<organism evidence="1 2">
    <name type="scientific">Colletotrichum phormii</name>
    <dbReference type="NCBI Taxonomy" id="359342"/>
    <lineage>
        <taxon>Eukaryota</taxon>
        <taxon>Fungi</taxon>
        <taxon>Dikarya</taxon>
        <taxon>Ascomycota</taxon>
        <taxon>Pezizomycotina</taxon>
        <taxon>Sordariomycetes</taxon>
        <taxon>Hypocreomycetidae</taxon>
        <taxon>Glomerellales</taxon>
        <taxon>Glomerellaceae</taxon>
        <taxon>Colletotrichum</taxon>
        <taxon>Colletotrichum acutatum species complex</taxon>
    </lineage>
</organism>
<dbReference type="AlphaFoldDB" id="A0AAI9ZXP7"/>
<evidence type="ECO:0000313" key="2">
    <source>
        <dbReference type="Proteomes" id="UP001243989"/>
    </source>
</evidence>
<comment type="caution">
    <text evidence="1">The sequence shown here is derived from an EMBL/GenBank/DDBJ whole genome shotgun (WGS) entry which is preliminary data.</text>
</comment>
<proteinExistence type="predicted"/>
<dbReference type="GeneID" id="85466854"/>
<evidence type="ECO:0000313" key="1">
    <source>
        <dbReference type="EMBL" id="KAK1640145.1"/>
    </source>
</evidence>
<dbReference type="RefSeq" id="XP_060448752.1">
    <property type="nucleotide sequence ID" value="XM_060581992.1"/>
</dbReference>
<dbReference type="Proteomes" id="UP001243989">
    <property type="component" value="Unassembled WGS sequence"/>
</dbReference>
<gene>
    <name evidence="1" type="ORF">BDP81DRAFT_158970</name>
</gene>
<dbReference type="EMBL" id="JAHMHQ010000004">
    <property type="protein sequence ID" value="KAK1640145.1"/>
    <property type="molecule type" value="Genomic_DNA"/>
</dbReference>